<feature type="domain" description="Tyr recombinase" evidence="2">
    <location>
        <begin position="212"/>
        <end position="397"/>
    </location>
</feature>
<accession>A0A3L7YYB0</accession>
<evidence type="ECO:0000313" key="5">
    <source>
        <dbReference type="EMBL" id="TGX96268.1"/>
    </source>
</evidence>
<dbReference type="RefSeq" id="WP_121767515.1">
    <property type="nucleotide sequence ID" value="NZ_BLLS01000103.1"/>
</dbReference>
<evidence type="ECO:0000313" key="3">
    <source>
        <dbReference type="EMBL" id="GFH87553.1"/>
    </source>
</evidence>
<comment type="caution">
    <text evidence="4">The sequence shown here is derived from an EMBL/GenBank/DDBJ whole genome shotgun (WGS) entry which is preliminary data.</text>
</comment>
<dbReference type="SUPFAM" id="SSF56349">
    <property type="entry name" value="DNA breaking-rejoining enzymes"/>
    <property type="match status" value="1"/>
</dbReference>
<evidence type="ECO:0000259" key="2">
    <source>
        <dbReference type="PROSITE" id="PS51898"/>
    </source>
</evidence>
<dbReference type="EMBL" id="SRZA01000132">
    <property type="protein sequence ID" value="TGX96268.1"/>
    <property type="molecule type" value="Genomic_DNA"/>
</dbReference>
<dbReference type="InterPro" id="IPR002104">
    <property type="entry name" value="Integrase_catalytic"/>
</dbReference>
<dbReference type="CDD" id="cd01188">
    <property type="entry name" value="INT_RitA_C_like"/>
    <property type="match status" value="1"/>
</dbReference>
<dbReference type="InterPro" id="IPR011010">
    <property type="entry name" value="DNA_brk_join_enz"/>
</dbReference>
<dbReference type="InterPro" id="IPR013762">
    <property type="entry name" value="Integrase-like_cat_sf"/>
</dbReference>
<dbReference type="Proteomes" id="UP000491181">
    <property type="component" value="Unassembled WGS sequence"/>
</dbReference>
<dbReference type="AlphaFoldDB" id="A0A3L7YYB0"/>
<dbReference type="EMBL" id="BLLS01000103">
    <property type="protein sequence ID" value="GFH87553.1"/>
    <property type="molecule type" value="Genomic_DNA"/>
</dbReference>
<dbReference type="PANTHER" id="PTHR30349">
    <property type="entry name" value="PHAGE INTEGRASE-RELATED"/>
    <property type="match status" value="1"/>
</dbReference>
<dbReference type="Gene3D" id="1.10.443.10">
    <property type="entry name" value="Intergrase catalytic core"/>
    <property type="match status" value="1"/>
</dbReference>
<evidence type="ECO:0000313" key="6">
    <source>
        <dbReference type="Proteomes" id="UP000267159"/>
    </source>
</evidence>
<sequence length="416" mass="47232">MNNCKSIPRSEFFIYCKRAFESFKLSTYMTDRYLRYIEYISQYMEDMGVDSYDLNFSSAFQEKIAKADNSPNQRKSREYSCALSLIDRFIQGLPYAAQRKKLKTYNFPSNELGDYANKFIEHIKTKKRKNVTLLRYQHSMSNIVNGLSEKGCDSPSHLTRTLIIDLIASHRTADNWYFYLINQFLNYLAEQDVIPLVLAHVTYGKKPPIPKPLPSYYTAEEVKKIEMSFDRGTLLGKRNYAMILLASRLGLRASDICQLQLDSLDWKNNRIKILQSKTGKDLELPLLADVGNAIIDYLKHARPKTKSNMVFLSQVEPYRPIATATLSGAVSKAIHRAGIETIGRHVGTHTLRHSLATSMMKTGSSIQAISETLGHSGTGATMAYLNVDIDSLMECSHEVPPVDKSYYTQKGGAFYV</sequence>
<reference evidence="5 7" key="2">
    <citation type="submission" date="2019-04" db="EMBL/GenBank/DDBJ databases">
        <title>Microbes associate with the intestines of laboratory mice.</title>
        <authorList>
            <person name="Navarre W."/>
            <person name="Wong E."/>
            <person name="Huang K."/>
            <person name="Tropini C."/>
            <person name="Ng K."/>
            <person name="Yu B."/>
        </authorList>
    </citation>
    <scope>NUCLEOTIDE SEQUENCE [LARGE SCALE GENOMIC DNA]</scope>
    <source>
        <strain evidence="5 7">NM70_E10</strain>
    </source>
</reference>
<evidence type="ECO:0000313" key="4">
    <source>
        <dbReference type="EMBL" id="RLT78248.1"/>
    </source>
</evidence>
<evidence type="ECO:0000313" key="8">
    <source>
        <dbReference type="Proteomes" id="UP000491181"/>
    </source>
</evidence>
<dbReference type="PROSITE" id="PS51898">
    <property type="entry name" value="TYR_RECOMBINASE"/>
    <property type="match status" value="1"/>
</dbReference>
<keyword evidence="1" id="KW-0233">DNA recombination</keyword>
<protein>
    <submittedName>
        <fullName evidence="3">Tyrosine recombinase XerC</fullName>
    </submittedName>
</protein>
<dbReference type="GO" id="GO:0003677">
    <property type="term" value="F:DNA binding"/>
    <property type="evidence" value="ECO:0007669"/>
    <property type="project" value="InterPro"/>
</dbReference>
<dbReference type="Pfam" id="PF00589">
    <property type="entry name" value="Phage_integrase"/>
    <property type="match status" value="1"/>
</dbReference>
<reference evidence="4 6" key="1">
    <citation type="submission" date="2018-09" db="EMBL/GenBank/DDBJ databases">
        <title>Murine metabolic-syndrome-specific gut microbial biobank.</title>
        <authorList>
            <person name="Liu C."/>
        </authorList>
    </citation>
    <scope>NUCLEOTIDE SEQUENCE [LARGE SCALE GENOMIC DNA]</scope>
    <source>
        <strain evidence="4 6">0.1X-D8-26</strain>
    </source>
</reference>
<keyword evidence="7" id="KW-1185">Reference proteome</keyword>
<reference evidence="3 8" key="3">
    <citation type="journal article" date="2020" name="Microbiome">
        <title>Single-cell genomics of uncultured bacteria reveals dietary fiber responders in the mouse gut microbiota.</title>
        <authorList>
            <person name="Chijiiwa R."/>
            <person name="Hosokawa M."/>
            <person name="Kogawa M."/>
            <person name="Nishikawa Y."/>
            <person name="Ide K."/>
            <person name="Sakanashi C."/>
            <person name="Takahashi K."/>
            <person name="Takeyama H."/>
        </authorList>
    </citation>
    <scope>NUCLEOTIDE SEQUENCE [LARGE SCALE GENOMIC DNA]</scope>
    <source>
        <strain evidence="3">IMSAGC_001</strain>
    </source>
</reference>
<organism evidence="4 6">
    <name type="scientific">Bacteroides acidifaciens</name>
    <dbReference type="NCBI Taxonomy" id="85831"/>
    <lineage>
        <taxon>Bacteria</taxon>
        <taxon>Pseudomonadati</taxon>
        <taxon>Bacteroidota</taxon>
        <taxon>Bacteroidia</taxon>
        <taxon>Bacteroidales</taxon>
        <taxon>Bacteroidaceae</taxon>
        <taxon>Bacteroides</taxon>
    </lineage>
</organism>
<dbReference type="GO" id="GO:0015074">
    <property type="term" value="P:DNA integration"/>
    <property type="evidence" value="ECO:0007669"/>
    <property type="project" value="InterPro"/>
</dbReference>
<gene>
    <name evidence="3" type="primary">xerC_10</name>
    <name evidence="4" type="ORF">D7Y07_20340</name>
    <name evidence="5" type="ORF">E5356_20030</name>
    <name evidence="3" type="ORF">IMSAGC001_02979</name>
</gene>
<name>A0A3L7YYB0_9BACE</name>
<dbReference type="Proteomes" id="UP000267159">
    <property type="component" value="Unassembled WGS sequence"/>
</dbReference>
<proteinExistence type="predicted"/>
<dbReference type="Proteomes" id="UP000305751">
    <property type="component" value="Unassembled WGS sequence"/>
</dbReference>
<dbReference type="EMBL" id="RAZM01000145">
    <property type="protein sequence ID" value="RLT78248.1"/>
    <property type="molecule type" value="Genomic_DNA"/>
</dbReference>
<evidence type="ECO:0000256" key="1">
    <source>
        <dbReference type="ARBA" id="ARBA00023172"/>
    </source>
</evidence>
<dbReference type="InterPro" id="IPR050090">
    <property type="entry name" value="Tyrosine_recombinase_XerCD"/>
</dbReference>
<dbReference type="PANTHER" id="PTHR30349:SF90">
    <property type="entry name" value="TYROSINE RECOMBINASE XERD"/>
    <property type="match status" value="1"/>
</dbReference>
<evidence type="ECO:0000313" key="7">
    <source>
        <dbReference type="Proteomes" id="UP000305751"/>
    </source>
</evidence>
<dbReference type="GO" id="GO:0006310">
    <property type="term" value="P:DNA recombination"/>
    <property type="evidence" value="ECO:0007669"/>
    <property type="project" value="UniProtKB-KW"/>
</dbReference>